<proteinExistence type="predicted"/>
<reference evidence="1 2" key="1">
    <citation type="journal article" date="2018" name="Front. Plant Sci.">
        <title>Red Clover (Trifolium pratense) and Zigzag Clover (T. medium) - A Picture of Genomic Similarities and Differences.</title>
        <authorList>
            <person name="Dluhosova J."/>
            <person name="Istvanek J."/>
            <person name="Nedelnik J."/>
            <person name="Repkova J."/>
        </authorList>
    </citation>
    <scope>NUCLEOTIDE SEQUENCE [LARGE SCALE GENOMIC DNA]</scope>
    <source>
        <strain evidence="2">cv. 10/8</strain>
        <tissue evidence="1">Leaf</tissue>
    </source>
</reference>
<sequence>MFFVFVGATVNFQIPANFFDFKGVFLLDQSSALHETTTF</sequence>
<evidence type="ECO:0000313" key="2">
    <source>
        <dbReference type="Proteomes" id="UP000265520"/>
    </source>
</evidence>
<dbReference type="AlphaFoldDB" id="A0A392TW96"/>
<name>A0A392TW96_9FABA</name>
<accession>A0A392TW96</accession>
<dbReference type="Proteomes" id="UP000265520">
    <property type="component" value="Unassembled WGS sequence"/>
</dbReference>
<organism evidence="1 2">
    <name type="scientific">Trifolium medium</name>
    <dbReference type="NCBI Taxonomy" id="97028"/>
    <lineage>
        <taxon>Eukaryota</taxon>
        <taxon>Viridiplantae</taxon>
        <taxon>Streptophyta</taxon>
        <taxon>Embryophyta</taxon>
        <taxon>Tracheophyta</taxon>
        <taxon>Spermatophyta</taxon>
        <taxon>Magnoliopsida</taxon>
        <taxon>eudicotyledons</taxon>
        <taxon>Gunneridae</taxon>
        <taxon>Pentapetalae</taxon>
        <taxon>rosids</taxon>
        <taxon>fabids</taxon>
        <taxon>Fabales</taxon>
        <taxon>Fabaceae</taxon>
        <taxon>Papilionoideae</taxon>
        <taxon>50 kb inversion clade</taxon>
        <taxon>NPAAA clade</taxon>
        <taxon>Hologalegina</taxon>
        <taxon>IRL clade</taxon>
        <taxon>Trifolieae</taxon>
        <taxon>Trifolium</taxon>
    </lineage>
</organism>
<dbReference type="EMBL" id="LXQA010674757">
    <property type="protein sequence ID" value="MCI65382.1"/>
    <property type="molecule type" value="Genomic_DNA"/>
</dbReference>
<keyword evidence="2" id="KW-1185">Reference proteome</keyword>
<comment type="caution">
    <text evidence="1">The sequence shown here is derived from an EMBL/GenBank/DDBJ whole genome shotgun (WGS) entry which is preliminary data.</text>
</comment>
<protein>
    <submittedName>
        <fullName evidence="1">Uncharacterized protein</fullName>
    </submittedName>
</protein>
<evidence type="ECO:0000313" key="1">
    <source>
        <dbReference type="EMBL" id="MCI65382.1"/>
    </source>
</evidence>
<feature type="non-terminal residue" evidence="1">
    <location>
        <position position="39"/>
    </location>
</feature>